<dbReference type="Proteomes" id="UP000306402">
    <property type="component" value="Unassembled WGS sequence"/>
</dbReference>
<dbReference type="RefSeq" id="WP_138363783.1">
    <property type="nucleotide sequence ID" value="NZ_VCEJ01000002.1"/>
</dbReference>
<accession>A0A5R9L1Y1</accession>
<dbReference type="InterPro" id="IPR044023">
    <property type="entry name" value="Ig_7"/>
</dbReference>
<dbReference type="OrthoDB" id="925066at2"/>
<evidence type="ECO:0000313" key="3">
    <source>
        <dbReference type="EMBL" id="TLV02572.1"/>
    </source>
</evidence>
<protein>
    <recommendedName>
        <fullName evidence="2">Ig-like domain-containing protein</fullName>
    </recommendedName>
</protein>
<evidence type="ECO:0000313" key="4">
    <source>
        <dbReference type="Proteomes" id="UP000306402"/>
    </source>
</evidence>
<dbReference type="EMBL" id="VCEJ01000002">
    <property type="protein sequence ID" value="TLV02572.1"/>
    <property type="molecule type" value="Genomic_DNA"/>
</dbReference>
<reference evidence="3 4" key="1">
    <citation type="submission" date="2019-05" db="EMBL/GenBank/DDBJ databases">
        <authorList>
            <person name="Qu J.-H."/>
        </authorList>
    </citation>
    <scope>NUCLEOTIDE SEQUENCE [LARGE SCALE GENOMIC DNA]</scope>
    <source>
        <strain evidence="3 4">T17</strain>
    </source>
</reference>
<feature type="chain" id="PRO_5024334904" description="Ig-like domain-containing protein" evidence="1">
    <location>
        <begin position="27"/>
        <end position="459"/>
    </location>
</feature>
<evidence type="ECO:0000256" key="1">
    <source>
        <dbReference type="SAM" id="SignalP"/>
    </source>
</evidence>
<proteinExistence type="predicted"/>
<dbReference type="Pfam" id="PF19081">
    <property type="entry name" value="Ig_7"/>
    <property type="match status" value="1"/>
</dbReference>
<name>A0A5R9L1Y1_9BACT</name>
<feature type="signal peptide" evidence="1">
    <location>
        <begin position="1"/>
        <end position="26"/>
    </location>
</feature>
<keyword evidence="1" id="KW-0732">Signal</keyword>
<gene>
    <name evidence="3" type="ORF">FEN17_02830</name>
</gene>
<dbReference type="AlphaFoldDB" id="A0A5R9L1Y1"/>
<feature type="domain" description="Ig-like" evidence="2">
    <location>
        <begin position="357"/>
        <end position="447"/>
    </location>
</feature>
<keyword evidence="4" id="KW-1185">Reference proteome</keyword>
<comment type="caution">
    <text evidence="3">The sequence shown here is derived from an EMBL/GenBank/DDBJ whole genome shotgun (WGS) entry which is preliminary data.</text>
</comment>
<organism evidence="3 4">
    <name type="scientific">Dyadobacter luticola</name>
    <dbReference type="NCBI Taxonomy" id="1979387"/>
    <lineage>
        <taxon>Bacteria</taxon>
        <taxon>Pseudomonadati</taxon>
        <taxon>Bacteroidota</taxon>
        <taxon>Cytophagia</taxon>
        <taxon>Cytophagales</taxon>
        <taxon>Spirosomataceae</taxon>
        <taxon>Dyadobacter</taxon>
    </lineage>
</organism>
<evidence type="ECO:0000259" key="2">
    <source>
        <dbReference type="Pfam" id="PF19081"/>
    </source>
</evidence>
<sequence>MKIFYSKIARTFALLLLNLCAHISHAQPAGAVYANSQTTGGTGGTVTGETNAINSQETYATLTATTVVGTVTAYLNLGFADEITSSAASPSTVYVRVNNSASTNLLAGGVAVTAYSGTTLVSSTSTTYYTSDGKVFIAVTPTGNFKTVRVTLSSPLVVASNTLNVYYAFRAANPSNESNPYPFNAADCGQPNASTKGSSGLTLGKFDVTNPSSAIDNDLSTKSSLVSTGAALLTGHITQTFIFNGKSNNRDAVRIVLSQSGSFVKANLAGSVNLKAYNGASQVGAVTLMNSLLDVALLDLLGVNDSQVAFYYAPKESDGTPVIFDRIEIDLNIAGLGAGLGAAGVNIHDIRRVPDETSMTAPDMQACTNVGSVSLSALSLQAGISDIGTFNYAWYTDIRSGTLLSSAQNLLASGLTTVGTKTYYVQTQKTGSGCLASPRKKVTVTVQTAPILPVVSLNP</sequence>